<dbReference type="GO" id="GO:0004358">
    <property type="term" value="F:L-glutamate N-acetyltransferase activity, acting on acetyl-L-ornithine as donor"/>
    <property type="evidence" value="ECO:0007669"/>
    <property type="project" value="UniProtKB-UniRule"/>
</dbReference>
<keyword evidence="7 10" id="KW-0511">Multifunctional enzyme</keyword>
<feature type="chain" id="PRO_5023217282" description="Arginine biosynthesis bifunctional protein ArgJ alpha chain" evidence="10">
    <location>
        <begin position="1"/>
        <end position="187"/>
    </location>
</feature>
<keyword evidence="6 10" id="KW-0068">Autocatalytic cleavage</keyword>
<evidence type="ECO:0000256" key="10">
    <source>
        <dbReference type="HAMAP-Rule" id="MF_01106"/>
    </source>
</evidence>
<comment type="pathway">
    <text evidence="10">Amino-acid biosynthesis; L-arginine biosynthesis; N(2)-acetyl-L-ornithine from L-glutamate: step 1/4.</text>
</comment>
<dbReference type="Proteomes" id="UP000198847">
    <property type="component" value="Unassembled WGS sequence"/>
</dbReference>
<keyword evidence="4 10" id="KW-0028">Amino-acid biosynthesis</keyword>
<keyword evidence="5 10" id="KW-0808">Transferase</keyword>
<dbReference type="NCBIfam" id="TIGR00120">
    <property type="entry name" value="ArgJ"/>
    <property type="match status" value="1"/>
</dbReference>
<dbReference type="AlphaFoldDB" id="A0A1H8WDA7"/>
<protein>
    <recommendedName>
        <fullName evidence="10">Arginine biosynthesis bifunctional protein ArgJ</fullName>
    </recommendedName>
    <domain>
        <recommendedName>
            <fullName evidence="10">Glutamate N-acetyltransferase</fullName>
            <ecNumber evidence="10">2.3.1.35</ecNumber>
        </recommendedName>
        <alternativeName>
            <fullName evidence="10">Ornithine acetyltransferase</fullName>
            <shortName evidence="10">OATase</shortName>
        </alternativeName>
        <alternativeName>
            <fullName evidence="10">Ornithine transacetylase</fullName>
        </alternativeName>
    </domain>
    <domain>
        <recommendedName>
            <fullName evidence="10">Amino-acid acetyltransferase</fullName>
            <ecNumber evidence="10">2.3.1.1</ecNumber>
        </recommendedName>
        <alternativeName>
            <fullName evidence="10">N-acetylglutamate synthase</fullName>
            <shortName evidence="10">AGSase</shortName>
        </alternativeName>
    </domain>
    <component>
        <recommendedName>
            <fullName evidence="10">Arginine biosynthesis bifunctional protein ArgJ alpha chain</fullName>
        </recommendedName>
    </component>
    <component>
        <recommendedName>
            <fullName evidence="10">Arginine biosynthesis bifunctional protein ArgJ beta chain</fullName>
        </recommendedName>
    </component>
</protein>
<comment type="catalytic activity">
    <reaction evidence="9 10">
        <text>N(2)-acetyl-L-ornithine + L-glutamate = N-acetyl-L-glutamate + L-ornithine</text>
        <dbReference type="Rhea" id="RHEA:15349"/>
        <dbReference type="ChEBI" id="CHEBI:29985"/>
        <dbReference type="ChEBI" id="CHEBI:44337"/>
        <dbReference type="ChEBI" id="CHEBI:46911"/>
        <dbReference type="ChEBI" id="CHEBI:57805"/>
        <dbReference type="EC" id="2.3.1.35"/>
    </reaction>
</comment>
<evidence type="ECO:0000256" key="1">
    <source>
        <dbReference type="ARBA" id="ARBA00006774"/>
    </source>
</evidence>
<evidence type="ECO:0000256" key="8">
    <source>
        <dbReference type="ARBA" id="ARBA00023315"/>
    </source>
</evidence>
<dbReference type="Pfam" id="PF01960">
    <property type="entry name" value="ArgJ"/>
    <property type="match status" value="1"/>
</dbReference>
<dbReference type="EMBL" id="FODY01000015">
    <property type="protein sequence ID" value="SEP25644.1"/>
    <property type="molecule type" value="Genomic_DNA"/>
</dbReference>
<feature type="binding site" evidence="10">
    <location>
        <position position="177"/>
    </location>
    <ligand>
        <name>substrate</name>
    </ligand>
</feature>
<dbReference type="STRING" id="112903.SAMN04490178_11565"/>
<name>A0A1H8WDA7_9FIRM</name>
<feature type="binding site" evidence="10">
    <location>
        <position position="188"/>
    </location>
    <ligand>
        <name>substrate</name>
    </ligand>
</feature>
<dbReference type="Gene3D" id="3.60.70.12">
    <property type="entry name" value="L-amino peptidase D-ALA esterase/amidase"/>
    <property type="match status" value="1"/>
</dbReference>
<dbReference type="CDD" id="cd02152">
    <property type="entry name" value="OAT"/>
    <property type="match status" value="1"/>
</dbReference>
<dbReference type="RefSeq" id="WP_091748014.1">
    <property type="nucleotide sequence ID" value="NZ_FODY01000015.1"/>
</dbReference>
<dbReference type="UniPathway" id="UPA00068">
    <property type="reaction ID" value="UER00106"/>
</dbReference>
<comment type="catalytic activity">
    <reaction evidence="10">
        <text>L-glutamate + acetyl-CoA = N-acetyl-L-glutamate + CoA + H(+)</text>
        <dbReference type="Rhea" id="RHEA:24292"/>
        <dbReference type="ChEBI" id="CHEBI:15378"/>
        <dbReference type="ChEBI" id="CHEBI:29985"/>
        <dbReference type="ChEBI" id="CHEBI:44337"/>
        <dbReference type="ChEBI" id="CHEBI:57287"/>
        <dbReference type="ChEBI" id="CHEBI:57288"/>
        <dbReference type="EC" id="2.3.1.1"/>
    </reaction>
</comment>
<comment type="function">
    <text evidence="10">Catalyzes two activities which are involved in the cyclic version of arginine biosynthesis: the synthesis of N-acetylglutamate from glutamate and acetyl-CoA as the acetyl donor, and of ornithine by transacetylation between N(2)-acetylornithine and glutamate.</text>
</comment>
<dbReference type="InterPro" id="IPR016117">
    <property type="entry name" value="ArgJ-like_dom_sf"/>
</dbReference>
<dbReference type="InterPro" id="IPR002813">
    <property type="entry name" value="Arg_biosynth_ArgJ"/>
</dbReference>
<feature type="binding site" evidence="10">
    <location>
        <position position="397"/>
    </location>
    <ligand>
        <name>substrate</name>
    </ligand>
</feature>
<dbReference type="GO" id="GO:0004042">
    <property type="term" value="F:L-glutamate N-acetyltransferase activity"/>
    <property type="evidence" value="ECO:0007669"/>
    <property type="project" value="UniProtKB-UniRule"/>
</dbReference>
<feature type="binding site" evidence="10">
    <location>
        <position position="151"/>
    </location>
    <ligand>
        <name>substrate</name>
    </ligand>
</feature>
<evidence type="ECO:0000313" key="12">
    <source>
        <dbReference type="Proteomes" id="UP000198847"/>
    </source>
</evidence>
<dbReference type="PANTHER" id="PTHR23100:SF0">
    <property type="entry name" value="ARGININE BIOSYNTHESIS BIFUNCTIONAL PROTEIN ARGJ, MITOCHONDRIAL"/>
    <property type="match status" value="1"/>
</dbReference>
<reference evidence="11 12" key="1">
    <citation type="submission" date="2016-10" db="EMBL/GenBank/DDBJ databases">
        <authorList>
            <person name="de Groot N.N."/>
        </authorList>
    </citation>
    <scope>NUCLEOTIDE SEQUENCE [LARGE SCALE GENOMIC DNA]</scope>
    <source>
        <strain evidence="11 12">DSM 13305</strain>
    </source>
</reference>
<comment type="similarity">
    <text evidence="1 10">Belongs to the ArgJ family.</text>
</comment>
<dbReference type="EC" id="2.3.1.1" evidence="10"/>
<evidence type="ECO:0000256" key="7">
    <source>
        <dbReference type="ARBA" id="ARBA00023268"/>
    </source>
</evidence>
<keyword evidence="3 10" id="KW-0055">Arginine biosynthesis</keyword>
<dbReference type="GO" id="GO:0006592">
    <property type="term" value="P:ornithine biosynthetic process"/>
    <property type="evidence" value="ECO:0007669"/>
    <property type="project" value="TreeGrafter"/>
</dbReference>
<comment type="pathway">
    <text evidence="10">Amino-acid biosynthesis; L-arginine biosynthesis; L-ornithine and N-acetyl-L-glutamate from L-glutamate and N(2)-acetyl-L-ornithine (cyclic): step 1/1.</text>
</comment>
<dbReference type="FunFam" id="3.60.70.12:FF:000001">
    <property type="entry name" value="Arginine biosynthesis bifunctional protein ArgJ, chloroplastic"/>
    <property type="match status" value="1"/>
</dbReference>
<dbReference type="InterPro" id="IPR042195">
    <property type="entry name" value="ArgJ_beta_C"/>
</dbReference>
<dbReference type="FunFam" id="3.10.20.340:FF:000001">
    <property type="entry name" value="Arginine biosynthesis bifunctional protein ArgJ, chloroplastic"/>
    <property type="match status" value="1"/>
</dbReference>
<feature type="binding site" evidence="10">
    <location>
        <position position="402"/>
    </location>
    <ligand>
        <name>substrate</name>
    </ligand>
</feature>
<feature type="binding site" evidence="10">
    <location>
        <position position="275"/>
    </location>
    <ligand>
        <name>substrate</name>
    </ligand>
</feature>
<evidence type="ECO:0000256" key="2">
    <source>
        <dbReference type="ARBA" id="ARBA00011475"/>
    </source>
</evidence>
<dbReference type="EC" id="2.3.1.35" evidence="10"/>
<dbReference type="SUPFAM" id="SSF56266">
    <property type="entry name" value="DmpA/ArgJ-like"/>
    <property type="match status" value="1"/>
</dbReference>
<evidence type="ECO:0000256" key="6">
    <source>
        <dbReference type="ARBA" id="ARBA00022813"/>
    </source>
</evidence>
<feature type="site" description="Involved in the stabilization of negative charge on the oxyanion by the formation of the oxyanion hole" evidence="10">
    <location>
        <position position="115"/>
    </location>
</feature>
<dbReference type="Gene3D" id="3.10.20.340">
    <property type="entry name" value="ArgJ beta chain, C-terminal domain"/>
    <property type="match status" value="1"/>
</dbReference>
<dbReference type="NCBIfam" id="NF003802">
    <property type="entry name" value="PRK05388.1"/>
    <property type="match status" value="1"/>
</dbReference>
<keyword evidence="12" id="KW-1185">Reference proteome</keyword>
<sequence length="402" mass="41445">MLKEITGGITAPQGFKAAGIKAGIKKSGKEDVAIIYSTQPAAAAAVFTTNIMAAAPVVVSRKHVAGGKASAFIVNSGCANACTGEQGMTDAVAMANITAEALNVTPEEVLVASTGIIGVTMPMDKVTAGIHSAVKAMSVEGHQQAAQAILTTDTFLKICAYEFELGGKTVRIAGIAKGSGMIHPNMATMLGFVTTDAAISAPALKQALTEAVGVSFNMVTVDGDTSTNDMVGVMANGLAGNPVINDTTGDDYQAFKSALTTLCTTLAKLVARDGEGATKFLEVNVCGAASFDDAKKAAMAIAKSPLVKTAFFGQDPNWGRILCAVGYSEATVVPEKTSLAIGGITIVEKGLGAQYDEQALRTVMADHDIVVQVDLNVGPAKATVWTCDFSYEYVKINGEYHT</sequence>
<comment type="subcellular location">
    <subcellularLocation>
        <location evidence="10">Cytoplasm</location>
    </subcellularLocation>
</comment>
<organism evidence="11 12">
    <name type="scientific">Propionispora vibrioides</name>
    <dbReference type="NCBI Taxonomy" id="112903"/>
    <lineage>
        <taxon>Bacteria</taxon>
        <taxon>Bacillati</taxon>
        <taxon>Bacillota</taxon>
        <taxon>Negativicutes</taxon>
        <taxon>Selenomonadales</taxon>
        <taxon>Sporomusaceae</taxon>
        <taxon>Propionispora</taxon>
    </lineage>
</organism>
<dbReference type="GO" id="GO:0005737">
    <property type="term" value="C:cytoplasm"/>
    <property type="evidence" value="ECO:0007669"/>
    <property type="project" value="UniProtKB-SubCell"/>
</dbReference>
<evidence type="ECO:0000313" key="11">
    <source>
        <dbReference type="EMBL" id="SEP25644.1"/>
    </source>
</evidence>
<feature type="site" description="Cleavage; by autolysis" evidence="10">
    <location>
        <begin position="187"/>
        <end position="188"/>
    </location>
</feature>
<accession>A0A1H8WDA7</accession>
<dbReference type="HAMAP" id="MF_01106">
    <property type="entry name" value="ArgJ"/>
    <property type="match status" value="1"/>
</dbReference>
<evidence type="ECO:0000256" key="3">
    <source>
        <dbReference type="ARBA" id="ARBA00022571"/>
    </source>
</evidence>
<gene>
    <name evidence="10" type="primary">argJ</name>
    <name evidence="11" type="ORF">SAMN04490178_11565</name>
</gene>
<dbReference type="GO" id="GO:0006526">
    <property type="term" value="P:L-arginine biosynthetic process"/>
    <property type="evidence" value="ECO:0007669"/>
    <property type="project" value="UniProtKB-UniRule"/>
</dbReference>
<dbReference type="PANTHER" id="PTHR23100">
    <property type="entry name" value="ARGININE BIOSYNTHESIS BIFUNCTIONAL PROTEIN ARGJ"/>
    <property type="match status" value="1"/>
</dbReference>
<comment type="subunit">
    <text evidence="2 10">Heterotetramer of two alpha and two beta chains.</text>
</comment>
<dbReference type="OrthoDB" id="9804242at2"/>
<keyword evidence="8 10" id="KW-0012">Acyltransferase</keyword>
<feature type="site" description="Involved in the stabilization of negative charge on the oxyanion by the formation of the oxyanion hole" evidence="10">
    <location>
        <position position="114"/>
    </location>
</feature>
<evidence type="ECO:0000256" key="4">
    <source>
        <dbReference type="ARBA" id="ARBA00022605"/>
    </source>
</evidence>
<evidence type="ECO:0000256" key="9">
    <source>
        <dbReference type="ARBA" id="ARBA00049439"/>
    </source>
</evidence>
<proteinExistence type="inferred from homology"/>
<evidence type="ECO:0000256" key="5">
    <source>
        <dbReference type="ARBA" id="ARBA00022679"/>
    </source>
</evidence>
<feature type="active site" description="Nucleophile" evidence="10">
    <location>
        <position position="188"/>
    </location>
</feature>
<feature type="chain" id="PRO_5023217281" description="Arginine biosynthesis bifunctional protein ArgJ beta chain" evidence="10">
    <location>
        <begin position="188"/>
        <end position="402"/>
    </location>
</feature>
<keyword evidence="10" id="KW-0963">Cytoplasm</keyword>